<organism evidence="1 2">
    <name type="scientific">Papaver atlanticum</name>
    <dbReference type="NCBI Taxonomy" id="357466"/>
    <lineage>
        <taxon>Eukaryota</taxon>
        <taxon>Viridiplantae</taxon>
        <taxon>Streptophyta</taxon>
        <taxon>Embryophyta</taxon>
        <taxon>Tracheophyta</taxon>
        <taxon>Spermatophyta</taxon>
        <taxon>Magnoliopsida</taxon>
        <taxon>Ranunculales</taxon>
        <taxon>Papaveraceae</taxon>
        <taxon>Papaveroideae</taxon>
        <taxon>Papaver</taxon>
    </lineage>
</organism>
<sequence>ARRGFQVASAIGGTKSDLCRGSTESAATSAITAVSRGGHGKATLTISGGAGSCTTNMLKDE</sequence>
<evidence type="ECO:0000313" key="1">
    <source>
        <dbReference type="EMBL" id="KAI3936873.1"/>
    </source>
</evidence>
<accession>A0AAD4XQ53</accession>
<dbReference type="Proteomes" id="UP001202328">
    <property type="component" value="Unassembled WGS sequence"/>
</dbReference>
<feature type="non-terminal residue" evidence="1">
    <location>
        <position position="1"/>
    </location>
</feature>
<dbReference type="EMBL" id="JAJJMB010005862">
    <property type="protein sequence ID" value="KAI3936873.1"/>
    <property type="molecule type" value="Genomic_DNA"/>
</dbReference>
<keyword evidence="2" id="KW-1185">Reference proteome</keyword>
<gene>
    <name evidence="1" type="ORF">MKW98_020578</name>
</gene>
<reference evidence="1" key="1">
    <citation type="submission" date="2022-04" db="EMBL/GenBank/DDBJ databases">
        <title>A functionally conserved STORR gene fusion in Papaver species that diverged 16.8 million years ago.</title>
        <authorList>
            <person name="Catania T."/>
        </authorList>
    </citation>
    <scope>NUCLEOTIDE SEQUENCE</scope>
    <source>
        <strain evidence="1">S-188037</strain>
    </source>
</reference>
<proteinExistence type="predicted"/>
<protein>
    <submittedName>
        <fullName evidence="1">Uncharacterized protein</fullName>
    </submittedName>
</protein>
<dbReference type="AlphaFoldDB" id="A0AAD4XQ53"/>
<name>A0AAD4XQ53_9MAGN</name>
<evidence type="ECO:0000313" key="2">
    <source>
        <dbReference type="Proteomes" id="UP001202328"/>
    </source>
</evidence>
<comment type="caution">
    <text evidence="1">The sequence shown here is derived from an EMBL/GenBank/DDBJ whole genome shotgun (WGS) entry which is preliminary data.</text>
</comment>